<feature type="transmembrane region" description="Helical" evidence="1">
    <location>
        <begin position="50"/>
        <end position="68"/>
    </location>
</feature>
<name>A0A0G1S3I5_9BACT</name>
<keyword evidence="1" id="KW-1133">Transmembrane helix</keyword>
<accession>A0A0G1S3I5</accession>
<organism evidence="2 3">
    <name type="scientific">Candidatus Amesbacteria bacterium GW2011_GWC1_47_15</name>
    <dbReference type="NCBI Taxonomy" id="1618364"/>
    <lineage>
        <taxon>Bacteria</taxon>
        <taxon>Candidatus Amesiibacteriota</taxon>
    </lineage>
</organism>
<reference evidence="2 3" key="1">
    <citation type="journal article" date="2015" name="Nature">
        <title>rRNA introns, odd ribosomes, and small enigmatic genomes across a large radiation of phyla.</title>
        <authorList>
            <person name="Brown C.T."/>
            <person name="Hug L.A."/>
            <person name="Thomas B.C."/>
            <person name="Sharon I."/>
            <person name="Castelle C.J."/>
            <person name="Singh A."/>
            <person name="Wilkins M.J."/>
            <person name="Williams K.H."/>
            <person name="Banfield J.F."/>
        </authorList>
    </citation>
    <scope>NUCLEOTIDE SEQUENCE [LARGE SCALE GENOMIC DNA]</scope>
</reference>
<dbReference type="AlphaFoldDB" id="A0A0G1S3I5"/>
<proteinExistence type="predicted"/>
<gene>
    <name evidence="2" type="ORF">UX86_C0015G0036</name>
</gene>
<evidence type="ECO:0000256" key="1">
    <source>
        <dbReference type="SAM" id="Phobius"/>
    </source>
</evidence>
<dbReference type="Proteomes" id="UP000034502">
    <property type="component" value="Unassembled WGS sequence"/>
</dbReference>
<sequence length="110" mass="11979">MPDDGLELTEDKNQLPSLRKPISKIFRDTGLLIGVLVSPTVIGVNSEYPPVLMVIAGVIAAAFLKVAMTANDDVRFRNQASGKEEIPGSVVMIRLEQMAKKIVELKKTSD</sequence>
<protein>
    <submittedName>
        <fullName evidence="2">Uncharacterized protein</fullName>
    </submittedName>
</protein>
<keyword evidence="1" id="KW-0472">Membrane</keyword>
<comment type="caution">
    <text evidence="2">The sequence shown here is derived from an EMBL/GenBank/DDBJ whole genome shotgun (WGS) entry which is preliminary data.</text>
</comment>
<keyword evidence="1" id="KW-0812">Transmembrane</keyword>
<dbReference type="EMBL" id="LCNU01000015">
    <property type="protein sequence ID" value="KKU63946.1"/>
    <property type="molecule type" value="Genomic_DNA"/>
</dbReference>
<evidence type="ECO:0000313" key="2">
    <source>
        <dbReference type="EMBL" id="KKU63946.1"/>
    </source>
</evidence>
<dbReference type="STRING" id="1618364.UX86_C0015G0036"/>
<evidence type="ECO:0000313" key="3">
    <source>
        <dbReference type="Proteomes" id="UP000034502"/>
    </source>
</evidence>